<gene>
    <name evidence="3" type="ORF">HHL09_03885</name>
</gene>
<evidence type="ECO:0000313" key="4">
    <source>
        <dbReference type="Proteomes" id="UP000501812"/>
    </source>
</evidence>
<feature type="signal peptide" evidence="2">
    <location>
        <begin position="1"/>
        <end position="28"/>
    </location>
</feature>
<feature type="chain" id="PRO_5033037636" evidence="2">
    <location>
        <begin position="29"/>
        <end position="425"/>
    </location>
</feature>
<keyword evidence="2" id="KW-0732">Signal</keyword>
<reference evidence="3 4" key="1">
    <citation type="submission" date="2020-04" db="EMBL/GenBank/DDBJ databases">
        <title>Luteolibacter sp. G-1-1-1 isolated from soil.</title>
        <authorList>
            <person name="Dahal R.H."/>
        </authorList>
    </citation>
    <scope>NUCLEOTIDE SEQUENCE [LARGE SCALE GENOMIC DNA]</scope>
    <source>
        <strain evidence="3 4">G-1-1-1</strain>
    </source>
</reference>
<accession>A0A858RFN7</accession>
<proteinExistence type="predicted"/>
<organism evidence="3 4">
    <name type="scientific">Luteolibacter luteus</name>
    <dbReference type="NCBI Taxonomy" id="2728835"/>
    <lineage>
        <taxon>Bacteria</taxon>
        <taxon>Pseudomonadati</taxon>
        <taxon>Verrucomicrobiota</taxon>
        <taxon>Verrucomicrobiia</taxon>
        <taxon>Verrucomicrobiales</taxon>
        <taxon>Verrucomicrobiaceae</taxon>
        <taxon>Luteolibacter</taxon>
    </lineage>
</organism>
<evidence type="ECO:0000256" key="2">
    <source>
        <dbReference type="SAM" id="SignalP"/>
    </source>
</evidence>
<sequence>MNRKIVAFGLLLVCSHLLVFFASRPDAAAVGASGPEGESLNAKRAGSKSRLRGEEDGVNSYRRLLVELDASDLKGSDYKDARDALMIEWIRKDLRGAIAHFFSPQHYARFRMALNNWSGGVSSALAEEMVRQPLQSWDWISSDSYGSNRRTVIKRWVYTMRNAGRRDVLLARAAEGEKYMEDPLFEECQMMNAEELRQMRELWDKGLYRGMSNAYVGRQLELADGDFRTLYDQENDPKLKEALLPQWVSQEISILPMEKALDRLDEVPEELLPEALRLVTGAVSNNDGDASGEGVVKLLEELDRRDLWRLIPEREVGYFISQQLSYEVGRSDPGLQVEQLGAIDRDDLRQIALREAGRKWAAHSSSDDLLQSMKTLHSGENRDRFISGVLEYTHEKEVFAALREQIEDPAIKEKAPKEPWVGEGG</sequence>
<protein>
    <submittedName>
        <fullName evidence="3">Uncharacterized protein</fullName>
    </submittedName>
</protein>
<keyword evidence="4" id="KW-1185">Reference proteome</keyword>
<dbReference type="RefSeq" id="WP_169453174.1">
    <property type="nucleotide sequence ID" value="NZ_CP051774.1"/>
</dbReference>
<dbReference type="AlphaFoldDB" id="A0A858RFN7"/>
<evidence type="ECO:0000313" key="3">
    <source>
        <dbReference type="EMBL" id="QJE94953.1"/>
    </source>
</evidence>
<dbReference type="Proteomes" id="UP000501812">
    <property type="component" value="Chromosome"/>
</dbReference>
<feature type="region of interest" description="Disordered" evidence="1">
    <location>
        <begin position="31"/>
        <end position="54"/>
    </location>
</feature>
<name>A0A858RFN7_9BACT</name>
<evidence type="ECO:0000256" key="1">
    <source>
        <dbReference type="SAM" id="MobiDB-lite"/>
    </source>
</evidence>
<dbReference type="KEGG" id="luo:HHL09_03885"/>
<dbReference type="EMBL" id="CP051774">
    <property type="protein sequence ID" value="QJE94953.1"/>
    <property type="molecule type" value="Genomic_DNA"/>
</dbReference>